<sequence length="253" mass="26408">MSNKLANKVVIVTGASKGIGAGIAKQMGAEGAKVVVNYVSSKEDADNVVNAITNQGGTAIAIQGDVSKSDDVKRLFGETKEAFGGLDVLVNNAGIYWALPLADFTEDAYRKMFDVNVLGTLLTSHEALTLFDEKGGSIINISSVAGRDPEVTLSVYGATKAAMSLLTTSLSKELGPKNIRVNSILSSMILTEGLASLGLVANTDNPYINLMTSRTALGRLGTAEEIGHVAVFLSTDEASFVTGQEIEVSGGFK</sequence>
<dbReference type="PRINTS" id="PR00080">
    <property type="entry name" value="SDRFAMILY"/>
</dbReference>
<comment type="caution">
    <text evidence="3">The sequence shown here is derived from an EMBL/GenBank/DDBJ whole genome shotgun (WGS) entry which is preliminary data.</text>
</comment>
<dbReference type="NCBIfam" id="NF005559">
    <property type="entry name" value="PRK07231.1"/>
    <property type="match status" value="1"/>
</dbReference>
<dbReference type="OrthoDB" id="9788235at2"/>
<dbReference type="FunFam" id="3.40.50.720:FF:000084">
    <property type="entry name" value="Short-chain dehydrogenase reductase"/>
    <property type="match status" value="1"/>
</dbReference>
<evidence type="ECO:0000256" key="1">
    <source>
        <dbReference type="ARBA" id="ARBA00006484"/>
    </source>
</evidence>
<dbReference type="PRINTS" id="PR00081">
    <property type="entry name" value="GDHRDH"/>
</dbReference>
<dbReference type="AlphaFoldDB" id="A0A368JJQ0"/>
<dbReference type="InterPro" id="IPR036291">
    <property type="entry name" value="NAD(P)-bd_dom_sf"/>
</dbReference>
<evidence type="ECO:0000256" key="2">
    <source>
        <dbReference type="ARBA" id="ARBA00023002"/>
    </source>
</evidence>
<dbReference type="Proteomes" id="UP000253383">
    <property type="component" value="Unassembled WGS sequence"/>
</dbReference>
<dbReference type="InterPro" id="IPR020904">
    <property type="entry name" value="Sc_DH/Rdtase_CS"/>
</dbReference>
<keyword evidence="4" id="KW-1185">Reference proteome</keyword>
<dbReference type="PANTHER" id="PTHR43639:SF1">
    <property type="entry name" value="SHORT-CHAIN DEHYDROGENASE_REDUCTASE FAMILY PROTEIN"/>
    <property type="match status" value="1"/>
</dbReference>
<evidence type="ECO:0000313" key="4">
    <source>
        <dbReference type="Proteomes" id="UP000253383"/>
    </source>
</evidence>
<proteinExistence type="inferred from homology"/>
<comment type="similarity">
    <text evidence="1">Belongs to the short-chain dehydrogenases/reductases (SDR) family.</text>
</comment>
<dbReference type="CDD" id="cd05233">
    <property type="entry name" value="SDR_c"/>
    <property type="match status" value="1"/>
</dbReference>
<name>A0A368JJQ0_9BACT</name>
<dbReference type="RefSeq" id="WP_114407695.1">
    <property type="nucleotide sequence ID" value="NZ_QOWE01000016.1"/>
</dbReference>
<dbReference type="PROSITE" id="PS00061">
    <property type="entry name" value="ADH_SHORT"/>
    <property type="match status" value="1"/>
</dbReference>
<dbReference type="EMBL" id="QOWE01000016">
    <property type="protein sequence ID" value="RCR67889.1"/>
    <property type="molecule type" value="Genomic_DNA"/>
</dbReference>
<dbReference type="GO" id="GO:0016491">
    <property type="term" value="F:oxidoreductase activity"/>
    <property type="evidence" value="ECO:0007669"/>
    <property type="project" value="UniProtKB-KW"/>
</dbReference>
<dbReference type="Gene3D" id="3.40.50.720">
    <property type="entry name" value="NAD(P)-binding Rossmann-like Domain"/>
    <property type="match status" value="1"/>
</dbReference>
<dbReference type="PANTHER" id="PTHR43639">
    <property type="entry name" value="OXIDOREDUCTASE, SHORT-CHAIN DEHYDROGENASE/REDUCTASE FAMILY (AFU_ORTHOLOGUE AFUA_5G02870)"/>
    <property type="match status" value="1"/>
</dbReference>
<dbReference type="InterPro" id="IPR002347">
    <property type="entry name" value="SDR_fam"/>
</dbReference>
<evidence type="ECO:0000313" key="3">
    <source>
        <dbReference type="EMBL" id="RCR67889.1"/>
    </source>
</evidence>
<gene>
    <name evidence="3" type="ORF">DUE52_19375</name>
</gene>
<dbReference type="SUPFAM" id="SSF51735">
    <property type="entry name" value="NAD(P)-binding Rossmann-fold domains"/>
    <property type="match status" value="1"/>
</dbReference>
<reference evidence="3 4" key="1">
    <citation type="submission" date="2018-07" db="EMBL/GenBank/DDBJ databases">
        <title>Genome analysis of Larkinella rosea.</title>
        <authorList>
            <person name="Zhou Z."/>
            <person name="Wang G."/>
        </authorList>
    </citation>
    <scope>NUCLEOTIDE SEQUENCE [LARGE SCALE GENOMIC DNA]</scope>
    <source>
        <strain evidence="4">zzj9</strain>
    </source>
</reference>
<keyword evidence="2" id="KW-0560">Oxidoreductase</keyword>
<organism evidence="3 4">
    <name type="scientific">Larkinella punicea</name>
    <dbReference type="NCBI Taxonomy" id="2315727"/>
    <lineage>
        <taxon>Bacteria</taxon>
        <taxon>Pseudomonadati</taxon>
        <taxon>Bacteroidota</taxon>
        <taxon>Cytophagia</taxon>
        <taxon>Cytophagales</taxon>
        <taxon>Spirosomataceae</taxon>
        <taxon>Larkinella</taxon>
    </lineage>
</organism>
<protein>
    <submittedName>
        <fullName evidence="3">SDR family NAD(P)-dependent oxidoreductase</fullName>
    </submittedName>
</protein>
<accession>A0A368JJQ0</accession>
<dbReference type="Pfam" id="PF13561">
    <property type="entry name" value="adh_short_C2"/>
    <property type="match status" value="1"/>
</dbReference>